<accession>A0A9W5W687</accession>
<dbReference type="Proteomes" id="UP000053750">
    <property type="component" value="Unassembled WGS sequence"/>
</dbReference>
<comment type="caution">
    <text evidence="1">The sequence shown here is derived from an EMBL/GenBank/DDBJ whole genome shotgun (WGS) entry which is preliminary data.</text>
</comment>
<dbReference type="AlphaFoldDB" id="A0A9W5W687"/>
<name>A0A9W5W687_9BACL</name>
<sequence>MTRLSLVGTVKIRTILFSAIFQAGDNLVIAPSSSVFAVQREVPTYLGNEGNFNDPLFTAPIPRPIQDEQVQVSIRNVKPLIQVGSLDIIGVSTASVVQIGSNRLIQAESRMKHIRQLLPRPRRADSEARA</sequence>
<evidence type="ECO:0000313" key="2">
    <source>
        <dbReference type="Proteomes" id="UP000053750"/>
    </source>
</evidence>
<dbReference type="OrthoDB" id="2599887at2"/>
<dbReference type="InterPro" id="IPR024496">
    <property type="entry name" value="Spore_germ_GerPE"/>
</dbReference>
<protein>
    <submittedName>
        <fullName evidence="1">Spore gernimation protein</fullName>
    </submittedName>
</protein>
<keyword evidence="2" id="KW-1185">Reference proteome</keyword>
<reference evidence="1 2" key="1">
    <citation type="submission" date="2014-02" db="EMBL/GenBank/DDBJ databases">
        <title>Genome sequence of Paenibacillus darwinianus reveals adaptive mechanisms for survival in Antarctic soils.</title>
        <authorList>
            <person name="Dsouza M."/>
            <person name="Taylor M.W."/>
            <person name="Turner S.J."/>
            <person name="Aislabie J."/>
        </authorList>
    </citation>
    <scope>NUCLEOTIDE SEQUENCE [LARGE SCALE GENOMIC DNA]</scope>
    <source>
        <strain evidence="1 2">CE1</strain>
    </source>
</reference>
<proteinExistence type="predicted"/>
<dbReference type="RefSeq" id="WP_036584846.1">
    <property type="nucleotide sequence ID" value="NZ_KK082139.1"/>
</dbReference>
<organism evidence="1 2">
    <name type="scientific">Paenibacillus darwinianus</name>
    <dbReference type="NCBI Taxonomy" id="1380763"/>
    <lineage>
        <taxon>Bacteria</taxon>
        <taxon>Bacillati</taxon>
        <taxon>Bacillota</taxon>
        <taxon>Bacilli</taxon>
        <taxon>Bacillales</taxon>
        <taxon>Paenibacillaceae</taxon>
        <taxon>Paenibacillus</taxon>
    </lineage>
</organism>
<evidence type="ECO:0000313" key="1">
    <source>
        <dbReference type="EMBL" id="EXX85954.1"/>
    </source>
</evidence>
<dbReference type="Pfam" id="PF10970">
    <property type="entry name" value="GerPE"/>
    <property type="match status" value="1"/>
</dbReference>
<gene>
    <name evidence="1" type="ORF">BG53_07320</name>
</gene>
<dbReference type="EMBL" id="JFHU01000205">
    <property type="protein sequence ID" value="EXX85954.1"/>
    <property type="molecule type" value="Genomic_DNA"/>
</dbReference>